<proteinExistence type="predicted"/>
<keyword evidence="1" id="KW-0732">Signal</keyword>
<organism evidence="2 3">
    <name type="scientific">Agaribacillus aureus</name>
    <dbReference type="NCBI Taxonomy" id="3051825"/>
    <lineage>
        <taxon>Bacteria</taxon>
        <taxon>Pseudomonadati</taxon>
        <taxon>Bacteroidota</taxon>
        <taxon>Cytophagia</taxon>
        <taxon>Cytophagales</taxon>
        <taxon>Splendidivirgaceae</taxon>
        <taxon>Agaribacillus</taxon>
    </lineage>
</organism>
<dbReference type="EMBL" id="JAUJEB010000011">
    <property type="protein sequence ID" value="MDN5216901.1"/>
    <property type="molecule type" value="Genomic_DNA"/>
</dbReference>
<sequence>MKKITKLLLGLVLLMSVGPCYAQQQVMFTQYMFNGMAINPGYAGSHETMSITALLREQWSGLDGAPSTQTLSAHAPIKDQKFGLGVLFMHDKIGVTDQNGAYGAYSYKIPFSNESKLSLGLQAGFTHYNARYSQISDTDPKFARGDIRETHFNFGFGAYYYSDRFYLGFSIPQMINRRFDRNAADSDSKLVRHYFLTYGYVLDLNSSLKFKPNMLVKMVEGAPVEVDLNANLLINEVLWVGLSWRSFDSFDGLVQLQLTDQLQLGYAYDFATTSELRRVNSGSHEVMLNYRFTFTRSRVVTPRYF</sequence>
<accession>A0ABT8LI71</accession>
<dbReference type="InterPro" id="IPR019861">
    <property type="entry name" value="PorP/SprF_Bacteroidetes"/>
</dbReference>
<dbReference type="NCBIfam" id="TIGR03519">
    <property type="entry name" value="T9SS_PorP_fam"/>
    <property type="match status" value="1"/>
</dbReference>
<protein>
    <submittedName>
        <fullName evidence="2">Type IX secretion system membrane protein PorP/SprF</fullName>
    </submittedName>
</protein>
<evidence type="ECO:0000256" key="1">
    <source>
        <dbReference type="SAM" id="SignalP"/>
    </source>
</evidence>
<reference evidence="2" key="1">
    <citation type="submission" date="2023-06" db="EMBL/GenBank/DDBJ databases">
        <title>Genomic of Agaribacillus aureum.</title>
        <authorList>
            <person name="Wang G."/>
        </authorList>
    </citation>
    <scope>NUCLEOTIDE SEQUENCE</scope>
    <source>
        <strain evidence="2">BMA12</strain>
    </source>
</reference>
<evidence type="ECO:0000313" key="2">
    <source>
        <dbReference type="EMBL" id="MDN5216901.1"/>
    </source>
</evidence>
<feature type="signal peptide" evidence="1">
    <location>
        <begin position="1"/>
        <end position="22"/>
    </location>
</feature>
<feature type="chain" id="PRO_5045055086" evidence="1">
    <location>
        <begin position="23"/>
        <end position="305"/>
    </location>
</feature>
<evidence type="ECO:0000313" key="3">
    <source>
        <dbReference type="Proteomes" id="UP001172083"/>
    </source>
</evidence>
<dbReference type="RefSeq" id="WP_346762238.1">
    <property type="nucleotide sequence ID" value="NZ_JAUJEB010000011.1"/>
</dbReference>
<gene>
    <name evidence="2" type="ORF">QQ020_32825</name>
</gene>
<comment type="caution">
    <text evidence="2">The sequence shown here is derived from an EMBL/GenBank/DDBJ whole genome shotgun (WGS) entry which is preliminary data.</text>
</comment>
<dbReference type="Proteomes" id="UP001172083">
    <property type="component" value="Unassembled WGS sequence"/>
</dbReference>
<keyword evidence="3" id="KW-1185">Reference proteome</keyword>
<dbReference type="Pfam" id="PF11751">
    <property type="entry name" value="PorP_SprF"/>
    <property type="match status" value="1"/>
</dbReference>
<name>A0ABT8LI71_9BACT</name>